<dbReference type="GO" id="GO:0016117">
    <property type="term" value="P:carotenoid biosynthetic process"/>
    <property type="evidence" value="ECO:0000318"/>
    <property type="project" value="GO_Central"/>
</dbReference>
<dbReference type="OrthoDB" id="1470350at2759"/>
<dbReference type="InterPro" id="IPR001128">
    <property type="entry name" value="Cyt_P450"/>
</dbReference>
<keyword evidence="2 3" id="KW-0479">Metal-binding</keyword>
<dbReference type="InterPro" id="IPR002401">
    <property type="entry name" value="Cyt_P450_E_grp-I"/>
</dbReference>
<dbReference type="GO" id="GO:0005506">
    <property type="term" value="F:iron ion binding"/>
    <property type="evidence" value="ECO:0007669"/>
    <property type="project" value="InterPro"/>
</dbReference>
<dbReference type="PROSITE" id="PS00086">
    <property type="entry name" value="CYTOCHROME_P450"/>
    <property type="match status" value="1"/>
</dbReference>
<comment type="cofactor">
    <cofactor evidence="2">
        <name>heme</name>
        <dbReference type="ChEBI" id="CHEBI:30413"/>
    </cofactor>
</comment>
<proteinExistence type="inferred from homology"/>
<accession>W1NM64</accession>
<comment type="similarity">
    <text evidence="1 3">Belongs to the cytochrome P450 family.</text>
</comment>
<keyword evidence="2 3" id="KW-0349">Heme</keyword>
<dbReference type="PANTHER" id="PTHR24291">
    <property type="entry name" value="CYTOCHROME P450 FAMILY 4"/>
    <property type="match status" value="1"/>
</dbReference>
<dbReference type="InterPro" id="IPR036396">
    <property type="entry name" value="Cyt_P450_sf"/>
</dbReference>
<evidence type="ECO:0000256" key="1">
    <source>
        <dbReference type="ARBA" id="ARBA00010617"/>
    </source>
</evidence>
<dbReference type="AlphaFoldDB" id="W1NM64"/>
<dbReference type="Proteomes" id="UP000017836">
    <property type="component" value="Unassembled WGS sequence"/>
</dbReference>
<feature type="binding site" description="axial binding residue" evidence="2">
    <location>
        <position position="489"/>
    </location>
    <ligand>
        <name>heme</name>
        <dbReference type="ChEBI" id="CHEBI:30413"/>
    </ligand>
    <ligandPart>
        <name>Fe</name>
        <dbReference type="ChEBI" id="CHEBI:18248"/>
    </ligandPart>
</feature>
<dbReference type="InterPro" id="IPR050196">
    <property type="entry name" value="Cytochrome_P450_Monoox"/>
</dbReference>
<dbReference type="Gene3D" id="1.10.630.10">
    <property type="entry name" value="Cytochrome P450"/>
    <property type="match status" value="1"/>
</dbReference>
<dbReference type="HOGENOM" id="CLU_001570_5_5_1"/>
<name>W1NM64_AMBTC</name>
<evidence type="ECO:0000313" key="5">
    <source>
        <dbReference type="Proteomes" id="UP000017836"/>
    </source>
</evidence>
<evidence type="ECO:0008006" key="6">
    <source>
        <dbReference type="Google" id="ProtNLM"/>
    </source>
</evidence>
<reference evidence="5" key="1">
    <citation type="journal article" date="2013" name="Science">
        <title>The Amborella genome and the evolution of flowering plants.</title>
        <authorList>
            <consortium name="Amborella Genome Project"/>
        </authorList>
    </citation>
    <scope>NUCLEOTIDE SEQUENCE [LARGE SCALE GENOMIC DNA]</scope>
</reference>
<keyword evidence="5" id="KW-1185">Reference proteome</keyword>
<dbReference type="STRING" id="13333.W1NM64"/>
<dbReference type="GO" id="GO:0072374">
    <property type="term" value="F:carotene epsilon hydroxylase activity"/>
    <property type="evidence" value="ECO:0000318"/>
    <property type="project" value="GO_Central"/>
</dbReference>
<dbReference type="GO" id="GO:0020037">
    <property type="term" value="F:heme binding"/>
    <property type="evidence" value="ECO:0007669"/>
    <property type="project" value="EnsemblPlants"/>
</dbReference>
<evidence type="ECO:0000256" key="2">
    <source>
        <dbReference type="PIRSR" id="PIRSR602401-1"/>
    </source>
</evidence>
<keyword evidence="3" id="KW-0503">Monooxygenase</keyword>
<dbReference type="PRINTS" id="PR00385">
    <property type="entry name" value="P450"/>
</dbReference>
<dbReference type="eggNOG" id="KOG0157">
    <property type="taxonomic scope" value="Eukaryota"/>
</dbReference>
<evidence type="ECO:0000313" key="4">
    <source>
        <dbReference type="EMBL" id="ERM96606.1"/>
    </source>
</evidence>
<dbReference type="EMBL" id="KI397142">
    <property type="protein sequence ID" value="ERM96606.1"/>
    <property type="molecule type" value="Genomic_DNA"/>
</dbReference>
<keyword evidence="2 3" id="KW-0408">Iron</keyword>
<protein>
    <recommendedName>
        <fullName evidence="6">Cytochrome P450</fullName>
    </recommendedName>
</protein>
<dbReference type="OMA" id="WPHPETF"/>
<dbReference type="CDD" id="cd11046">
    <property type="entry name" value="CYP97"/>
    <property type="match status" value="1"/>
</dbReference>
<dbReference type="PRINTS" id="PR00463">
    <property type="entry name" value="EP450I"/>
</dbReference>
<dbReference type="Pfam" id="PF00067">
    <property type="entry name" value="p450"/>
    <property type="match status" value="1"/>
</dbReference>
<evidence type="ECO:0000256" key="3">
    <source>
        <dbReference type="RuleBase" id="RU000461"/>
    </source>
</evidence>
<organism evidence="4 5">
    <name type="scientific">Amborella trichopoda</name>
    <dbReference type="NCBI Taxonomy" id="13333"/>
    <lineage>
        <taxon>Eukaryota</taxon>
        <taxon>Viridiplantae</taxon>
        <taxon>Streptophyta</taxon>
        <taxon>Embryophyta</taxon>
        <taxon>Tracheophyta</taxon>
        <taxon>Spermatophyta</taxon>
        <taxon>Magnoliopsida</taxon>
        <taxon>Amborellales</taxon>
        <taxon>Amborellaceae</taxon>
        <taxon>Amborella</taxon>
    </lineage>
</organism>
<dbReference type="Gramene" id="ERM96606">
    <property type="protein sequence ID" value="ERM96606"/>
    <property type="gene ID" value="AMTR_s00001p00271310"/>
</dbReference>
<keyword evidence="3" id="KW-0560">Oxidoreductase</keyword>
<dbReference type="KEGG" id="atr:18424541"/>
<dbReference type="InterPro" id="IPR017972">
    <property type="entry name" value="Cyt_P450_CS"/>
</dbReference>
<gene>
    <name evidence="4" type="ORF">AMTR_s00001p00271310</name>
</gene>
<sequence>MSCSFSVHPLWSTCPLKRLGNGETKRITLRGNNPTTATTVLCATKNKEESSSSTWGSSSWVSPDWLTSLVRLGARRLDDGIPLVDAKLEDVSELLGGALFLPLFKWMKEYGPIYRLAAGPRDFVVVSDPTMAKHVLRNYGKYAKGLVSEVSEFLFGSGFAIAEAPLWTVRRRAVVPSLHKKYLSVIVDKVFCTCAERLLENLKSDAKIGASVNMEEKFSQLTLDVIGLSLFNYNFDSLTSDSPVIDAVYTALKEAEARSTDIFPYWKIVFLRKVIPRQIKAEKAVALIRRTVEGLIAKCREIVEAENELIDTEEYVNETDPSILRFLLASREEVTSLQLRDDLLSMLVAGHETTGSVLTWTVYLLSKNPSSLSKAQEEVDRVLQGRLPRYEDAKELKYVTRCINESMRLYPHPPVLIRRAQEDDVLPGNYKINAGQDIMISVYNIHHSAKVWDIAEEFFPERFNLDAPLPNESNTDFRFIPFSGGPRKCVGDQFAMLEAIVTLTVLLQNLTFELVPNQDIGMTTGATIHTTKGLYMILSQR</sequence>
<dbReference type="SUPFAM" id="SSF48264">
    <property type="entry name" value="Cytochrome P450"/>
    <property type="match status" value="1"/>
</dbReference>
<dbReference type="PANTHER" id="PTHR24291:SF134">
    <property type="entry name" value="CAROTENE EPSILON-MONOOXYGENASE, CHLOROPLASTIC"/>
    <property type="match status" value="1"/>
</dbReference>